<dbReference type="AlphaFoldDB" id="A0AAD7X9Y9"/>
<proteinExistence type="predicted"/>
<evidence type="ECO:0000259" key="1">
    <source>
        <dbReference type="Pfam" id="PF01636"/>
    </source>
</evidence>
<sequence length="379" mass="43354">MPLSLYWNHRGEPHEIEDCPESIEHWDAGQPLNEPQCTIIQTVEEVLSVQVTQMDVRAMSRNAVLDVELHDGRRVIIRAPNVGCENVSIPLINREIEILKWLKTNSSIPIPAIYGVVTANHPKAFPIIVMEKLPGTMVFNVVGKCPYYERLMQSFADIQIQLFNLQTPQLIGTAYVEGDKMDVIPKVALARAESSSRVYDSLEAYANSQIEMTRRSLEGQDEVTLTQGMRVLDRIEEMLPSIFSRLSRPAHRHCMLMHDDLSPMNVLMDAEGNVTGVLDWEYQSIMPAVLAVEYPTCIRYDGMHDPKYTKNLEETWWLVGPEDSAKLREVYAESIKAKDRECWEALVDGEFLRRILEWVTSGIDFDIMEQWLNAFAHGY</sequence>
<feature type="domain" description="Aminoglycoside phosphotransferase" evidence="1">
    <location>
        <begin position="73"/>
        <end position="288"/>
    </location>
</feature>
<dbReference type="PANTHER" id="PTHR21310">
    <property type="entry name" value="AMINOGLYCOSIDE PHOSPHOTRANSFERASE-RELATED-RELATED"/>
    <property type="match status" value="1"/>
</dbReference>
<dbReference type="EMBL" id="JAPEVG010000212">
    <property type="protein sequence ID" value="KAJ8473720.1"/>
    <property type="molecule type" value="Genomic_DNA"/>
</dbReference>
<comment type="caution">
    <text evidence="2">The sequence shown here is derived from an EMBL/GenBank/DDBJ whole genome shotgun (WGS) entry which is preliminary data.</text>
</comment>
<dbReference type="InterPro" id="IPR011009">
    <property type="entry name" value="Kinase-like_dom_sf"/>
</dbReference>
<evidence type="ECO:0000313" key="3">
    <source>
        <dbReference type="Proteomes" id="UP001215151"/>
    </source>
</evidence>
<gene>
    <name evidence="2" type="ORF">ONZ51_g7700</name>
</gene>
<dbReference type="SUPFAM" id="SSF56112">
    <property type="entry name" value="Protein kinase-like (PK-like)"/>
    <property type="match status" value="1"/>
</dbReference>
<dbReference type="Pfam" id="PF01636">
    <property type="entry name" value="APH"/>
    <property type="match status" value="1"/>
</dbReference>
<dbReference type="Proteomes" id="UP001215151">
    <property type="component" value="Unassembled WGS sequence"/>
</dbReference>
<name>A0AAD7X9Y9_9APHY</name>
<organism evidence="2 3">
    <name type="scientific">Trametes cubensis</name>
    <dbReference type="NCBI Taxonomy" id="1111947"/>
    <lineage>
        <taxon>Eukaryota</taxon>
        <taxon>Fungi</taxon>
        <taxon>Dikarya</taxon>
        <taxon>Basidiomycota</taxon>
        <taxon>Agaricomycotina</taxon>
        <taxon>Agaricomycetes</taxon>
        <taxon>Polyporales</taxon>
        <taxon>Polyporaceae</taxon>
        <taxon>Trametes</taxon>
    </lineage>
</organism>
<dbReference type="InterPro" id="IPR051678">
    <property type="entry name" value="AGP_Transferase"/>
</dbReference>
<dbReference type="PANTHER" id="PTHR21310:SF13">
    <property type="entry name" value="AMINOGLYCOSIDE PHOSPHOTRANSFERASE DOMAIN-CONTAINING PROTEIN"/>
    <property type="match status" value="1"/>
</dbReference>
<evidence type="ECO:0000313" key="2">
    <source>
        <dbReference type="EMBL" id="KAJ8473720.1"/>
    </source>
</evidence>
<dbReference type="Gene3D" id="3.90.1200.10">
    <property type="match status" value="1"/>
</dbReference>
<accession>A0AAD7X9Y9</accession>
<reference evidence="2" key="1">
    <citation type="submission" date="2022-11" db="EMBL/GenBank/DDBJ databases">
        <title>Genome Sequence of Cubamyces cubensis.</title>
        <authorList>
            <person name="Buettner E."/>
        </authorList>
    </citation>
    <scope>NUCLEOTIDE SEQUENCE</scope>
    <source>
        <strain evidence="2">MPL-01</strain>
    </source>
</reference>
<keyword evidence="3" id="KW-1185">Reference proteome</keyword>
<dbReference type="InterPro" id="IPR002575">
    <property type="entry name" value="Aminoglycoside_PTrfase"/>
</dbReference>
<protein>
    <recommendedName>
        <fullName evidence="1">Aminoglycoside phosphotransferase domain-containing protein</fullName>
    </recommendedName>
</protein>